<organism evidence="3 4">
    <name type="scientific">Tritrichomonas musculus</name>
    <dbReference type="NCBI Taxonomy" id="1915356"/>
    <lineage>
        <taxon>Eukaryota</taxon>
        <taxon>Metamonada</taxon>
        <taxon>Parabasalia</taxon>
        <taxon>Tritrichomonadida</taxon>
        <taxon>Tritrichomonadidae</taxon>
        <taxon>Tritrichomonas</taxon>
    </lineage>
</organism>
<feature type="transmembrane region" description="Helical" evidence="1">
    <location>
        <begin position="307"/>
        <end position="326"/>
    </location>
</feature>
<accession>A0ABR2KSF6</accession>
<feature type="transmembrane region" description="Helical" evidence="1">
    <location>
        <begin position="74"/>
        <end position="92"/>
    </location>
</feature>
<sequence>MADCLIGKNLSADDFLTNQIDDKISLPSLNTKNQSTQKIPSKLISGCNELNQFKYIFQKFQSIIFYLKDEKINYHNILFLFIFSFLLLFIFIDKKKADKRKIMAYYDSQYQIEITKYNILYDINNDSSMNVTENITISYQGVRNTGFMRYIPVDNGVQIRKVRIYQITENGIQKVYHRIYSLGSSLVFDIGDYQIKYGKNESYFITYEFRILSKEFQKKNMMPLNVVGHNWQCKINNIFVQLNVPSGFEEAKCYVGPYGTTKEFPNFSIKKKKIISLFVDHLNVFEGVTFNLHFASKAINSYTDSSCFNYIIITSLILLVIVALGFNAHYKNKIVPVRYTSALNTLDPLIMSKVVNGRVKKSDVPSIIFYWASKGYLNINFDDENDPVLIKNEASLPDSFPTYQKYMFDKLFKNGDVVNTLDLKYKFYETINIVINMVETQTNAFDNGNSVILSLLFAALSSIWLILAPLKIQKMISEDFKLDCPLFVFGFIQLFIWIVRYLISFHYILSSEYIFKMLLVGIACFFQCYLYMSNVPTFIISDENKLALCILSEICVFCSTYMITKNAYFKAKINEVFGFKDFIEHPVNEEFESFVKKDPELFYNFICYAQVLDMTNKWKHKFDSLTVSPPHWIVYSSYDSYRYNDYYWMHRRIMIMNNSMVNNMVNSPPQASSHSFRSSHSHGGGGFGGGGFGGGGGCGR</sequence>
<feature type="transmembrane region" description="Helical" evidence="1">
    <location>
        <begin position="484"/>
        <end position="507"/>
    </location>
</feature>
<dbReference type="InterPro" id="IPR018702">
    <property type="entry name" value="DUF2207"/>
</dbReference>
<proteinExistence type="predicted"/>
<keyword evidence="4" id="KW-1185">Reference proteome</keyword>
<keyword evidence="1" id="KW-0812">Transmembrane</keyword>
<feature type="domain" description="DUF2207" evidence="2">
    <location>
        <begin position="113"/>
        <end position="292"/>
    </location>
</feature>
<evidence type="ECO:0000313" key="3">
    <source>
        <dbReference type="EMBL" id="KAK8892880.1"/>
    </source>
</evidence>
<dbReference type="Pfam" id="PF09972">
    <property type="entry name" value="DUF2207"/>
    <property type="match status" value="1"/>
</dbReference>
<keyword evidence="1" id="KW-1133">Transmembrane helix</keyword>
<name>A0ABR2KSF6_9EUKA</name>
<protein>
    <recommendedName>
        <fullName evidence="2">DUF2207 domain-containing protein</fullName>
    </recommendedName>
</protein>
<keyword evidence="1" id="KW-0472">Membrane</keyword>
<reference evidence="3 4" key="1">
    <citation type="submission" date="2024-04" db="EMBL/GenBank/DDBJ databases">
        <title>Tritrichomonas musculus Genome.</title>
        <authorList>
            <person name="Alves-Ferreira E."/>
            <person name="Grigg M."/>
            <person name="Lorenzi H."/>
            <person name="Galac M."/>
        </authorList>
    </citation>
    <scope>NUCLEOTIDE SEQUENCE [LARGE SCALE GENOMIC DNA]</scope>
    <source>
        <strain evidence="3 4">EAF2021</strain>
    </source>
</reference>
<feature type="transmembrane region" description="Helical" evidence="1">
    <location>
        <begin position="451"/>
        <end position="472"/>
    </location>
</feature>
<comment type="caution">
    <text evidence="3">The sequence shown here is derived from an EMBL/GenBank/DDBJ whole genome shotgun (WGS) entry which is preliminary data.</text>
</comment>
<dbReference type="EMBL" id="JAPFFF010000004">
    <property type="protein sequence ID" value="KAK8892880.1"/>
    <property type="molecule type" value="Genomic_DNA"/>
</dbReference>
<evidence type="ECO:0000256" key="1">
    <source>
        <dbReference type="SAM" id="Phobius"/>
    </source>
</evidence>
<evidence type="ECO:0000313" key="4">
    <source>
        <dbReference type="Proteomes" id="UP001470230"/>
    </source>
</evidence>
<evidence type="ECO:0000259" key="2">
    <source>
        <dbReference type="Pfam" id="PF09972"/>
    </source>
</evidence>
<gene>
    <name evidence="3" type="ORF">M9Y10_030131</name>
</gene>
<feature type="transmembrane region" description="Helical" evidence="1">
    <location>
        <begin position="513"/>
        <end position="532"/>
    </location>
</feature>
<dbReference type="Proteomes" id="UP001470230">
    <property type="component" value="Unassembled WGS sequence"/>
</dbReference>